<name>A0AAW1TJA8_9CUCU</name>
<dbReference type="AlphaFoldDB" id="A0AAW1TJA8"/>
<proteinExistence type="predicted"/>
<gene>
    <name evidence="1" type="ORF">WA026_009946</name>
</gene>
<protein>
    <submittedName>
        <fullName evidence="1">Uncharacterized protein</fullName>
    </submittedName>
</protein>
<reference evidence="1 2" key="1">
    <citation type="submission" date="2023-03" db="EMBL/GenBank/DDBJ databases">
        <title>Genome insight into feeding habits of ladybird beetles.</title>
        <authorList>
            <person name="Li H.-S."/>
            <person name="Huang Y.-H."/>
            <person name="Pang H."/>
        </authorList>
    </citation>
    <scope>NUCLEOTIDE SEQUENCE [LARGE SCALE GENOMIC DNA]</scope>
    <source>
        <strain evidence="1">SYSU_2023b</strain>
        <tissue evidence="1">Whole body</tissue>
    </source>
</reference>
<evidence type="ECO:0000313" key="1">
    <source>
        <dbReference type="EMBL" id="KAK9870986.1"/>
    </source>
</evidence>
<sequence>MLHSNNFHFPKEDNNATAYVAGYILKQMALPECEICSTDLISEEPSHEHTFIMFKEYCENKRKLIYPSHKVSKFIMDIHNKLYEFLNNYGHKGESPQNFIQRSLFAI</sequence>
<evidence type="ECO:0000313" key="2">
    <source>
        <dbReference type="Proteomes" id="UP001431783"/>
    </source>
</evidence>
<dbReference type="EMBL" id="JARQZJ010000004">
    <property type="protein sequence ID" value="KAK9870986.1"/>
    <property type="molecule type" value="Genomic_DNA"/>
</dbReference>
<comment type="caution">
    <text evidence="1">The sequence shown here is derived from an EMBL/GenBank/DDBJ whole genome shotgun (WGS) entry which is preliminary data.</text>
</comment>
<dbReference type="Proteomes" id="UP001431783">
    <property type="component" value="Unassembled WGS sequence"/>
</dbReference>
<accession>A0AAW1TJA8</accession>
<keyword evidence="2" id="KW-1185">Reference proteome</keyword>
<organism evidence="1 2">
    <name type="scientific">Henosepilachna vigintioctopunctata</name>
    <dbReference type="NCBI Taxonomy" id="420089"/>
    <lineage>
        <taxon>Eukaryota</taxon>
        <taxon>Metazoa</taxon>
        <taxon>Ecdysozoa</taxon>
        <taxon>Arthropoda</taxon>
        <taxon>Hexapoda</taxon>
        <taxon>Insecta</taxon>
        <taxon>Pterygota</taxon>
        <taxon>Neoptera</taxon>
        <taxon>Endopterygota</taxon>
        <taxon>Coleoptera</taxon>
        <taxon>Polyphaga</taxon>
        <taxon>Cucujiformia</taxon>
        <taxon>Coccinelloidea</taxon>
        <taxon>Coccinellidae</taxon>
        <taxon>Epilachninae</taxon>
        <taxon>Epilachnini</taxon>
        <taxon>Henosepilachna</taxon>
    </lineage>
</organism>